<dbReference type="RefSeq" id="WP_116610444.1">
    <property type="nucleotide sequence ID" value="NZ_QEOB01000003.1"/>
</dbReference>
<dbReference type="Gene3D" id="3.40.50.1820">
    <property type="entry name" value="alpha/beta hydrolase"/>
    <property type="match status" value="1"/>
</dbReference>
<dbReference type="SUPFAM" id="SSF53474">
    <property type="entry name" value="alpha/beta-Hydrolases"/>
    <property type="match status" value="1"/>
</dbReference>
<name>A0ABX5KXA5_9BURK</name>
<dbReference type="Pfam" id="PF06821">
    <property type="entry name" value="Ser_hydrolase"/>
    <property type="match status" value="1"/>
</dbReference>
<keyword evidence="2" id="KW-1185">Reference proteome</keyword>
<evidence type="ECO:0008006" key="3">
    <source>
        <dbReference type="Google" id="ProtNLM"/>
    </source>
</evidence>
<dbReference type="InterPro" id="IPR029058">
    <property type="entry name" value="AB_hydrolase_fold"/>
</dbReference>
<proteinExistence type="predicted"/>
<protein>
    <recommendedName>
        <fullName evidence="3">Alpha/beta hydrolase</fullName>
    </recommendedName>
</protein>
<dbReference type="EMBL" id="QEOB01000003">
    <property type="protein sequence ID" value="PVX85740.1"/>
    <property type="molecule type" value="Genomic_DNA"/>
</dbReference>
<evidence type="ECO:0000313" key="2">
    <source>
        <dbReference type="Proteomes" id="UP000245712"/>
    </source>
</evidence>
<evidence type="ECO:0000313" key="1">
    <source>
        <dbReference type="EMBL" id="PVX85740.1"/>
    </source>
</evidence>
<sequence>MDYPVFVVPGIGNSGPLHWQSVWEAAHPDWRRFVVEDWEQVACGDWVSALERQVAEIGDNTLIVAHSLGCLAVAHWAARHSPRIRGALLVAVPDPFAAAFPAAAATGFAPVPSVKLSFPTVVVSSSNDPYGSVDHARRCANVWGGRLVEVGAQGHLNSDSNMGDWAEGFRLLQSLA</sequence>
<accession>A0ABX5KXA5</accession>
<gene>
    <name evidence="1" type="ORF">C7402_103318</name>
</gene>
<dbReference type="Proteomes" id="UP000245712">
    <property type="component" value="Unassembled WGS sequence"/>
</dbReference>
<dbReference type="InterPro" id="IPR010662">
    <property type="entry name" value="RBBP9/YdeN"/>
</dbReference>
<reference evidence="1 2" key="1">
    <citation type="submission" date="2018-05" db="EMBL/GenBank/DDBJ databases">
        <title>Genomic Encyclopedia of Type Strains, Phase IV (KMG-V): Genome sequencing to study the core and pangenomes of soil and plant-associated prokaryotes.</title>
        <authorList>
            <person name="Whitman W."/>
        </authorList>
    </citation>
    <scope>NUCLEOTIDE SEQUENCE [LARGE SCALE GENOMIC DNA]</scope>
    <source>
        <strain evidence="1 2">SCZa-39</strain>
    </source>
</reference>
<organism evidence="1 2">
    <name type="scientific">Paraburkholderia unamae</name>
    <dbReference type="NCBI Taxonomy" id="219649"/>
    <lineage>
        <taxon>Bacteria</taxon>
        <taxon>Pseudomonadati</taxon>
        <taxon>Pseudomonadota</taxon>
        <taxon>Betaproteobacteria</taxon>
        <taxon>Burkholderiales</taxon>
        <taxon>Burkholderiaceae</taxon>
        <taxon>Paraburkholderia</taxon>
    </lineage>
</organism>
<comment type="caution">
    <text evidence="1">The sequence shown here is derived from an EMBL/GenBank/DDBJ whole genome shotgun (WGS) entry which is preliminary data.</text>
</comment>